<feature type="compositionally biased region" description="Basic and acidic residues" evidence="2">
    <location>
        <begin position="263"/>
        <end position="275"/>
    </location>
</feature>
<feature type="region of interest" description="Disordered" evidence="2">
    <location>
        <begin position="524"/>
        <end position="555"/>
    </location>
</feature>
<dbReference type="STRING" id="1392250.A0A2I2GC33"/>
<accession>A0A2I2GC33</accession>
<feature type="compositionally biased region" description="Pro residues" evidence="2">
    <location>
        <begin position="343"/>
        <end position="354"/>
    </location>
</feature>
<evidence type="ECO:0000313" key="4">
    <source>
        <dbReference type="EMBL" id="PLB50439.1"/>
    </source>
</evidence>
<feature type="compositionally biased region" description="Basic and acidic residues" evidence="2">
    <location>
        <begin position="408"/>
        <end position="423"/>
    </location>
</feature>
<dbReference type="OrthoDB" id="6255506at2759"/>
<dbReference type="GO" id="GO:0005737">
    <property type="term" value="C:cytoplasm"/>
    <property type="evidence" value="ECO:0007669"/>
    <property type="project" value="TreeGrafter"/>
</dbReference>
<sequence length="555" mass="61512">MALPPEQINIKRRREEEPVDTLYIQSELHQTKRRFTDFVFQRVQIRSGDGNKGSPSPSPAQRDLRSPRSVSSVPFPGATPSRAAASGATGVPMVRATSPGAELREAKRLAALRKEREEQLKRALHSSPTSRKSVGPDHGADDDDAAPVATTTSSDRGSPAPSASPGMRRFQISRTKSILRSTPGAGVQKRKGDGAVAVLVEKLRRKPHSRQASMVADAAARAEDIRGLSEAAATTITDSRDSSVSRENAPDAARPRKRPVVNKAERQWREERKTAIDAAKQSINQALEKEAQTQHQSSWDDESERLAREFELIALEMEGAMEEDTEDVMSAPSSTPARSAPVMPKPPLKYPPRTPNKLRAGKSAEPTQGGEEPVKTSAAATAAPPALRSAEEIEHEEDSDGEYVYDTYIRKPLPEGGADRKGGDLLTNPLIDWQRDQDAWFRQKGIDTTRADVGVIVITQEDEEYWEHFVEDDDDEDRWDSEDGDSNAENNPANEYPDEDLSWDDEDDDPMAIYHKYRHHAVSDDEEFDMNDSASERAFGYSGRRPHVESDDESW</sequence>
<dbReference type="AlphaFoldDB" id="A0A2I2GC33"/>
<feature type="region of interest" description="Disordered" evidence="2">
    <location>
        <begin position="45"/>
        <end position="193"/>
    </location>
</feature>
<dbReference type="EMBL" id="MSFO01000003">
    <property type="protein sequence ID" value="PLB50439.1"/>
    <property type="molecule type" value="Genomic_DNA"/>
</dbReference>
<dbReference type="InterPro" id="IPR040150">
    <property type="entry name" value="Iwr1"/>
</dbReference>
<feature type="region of interest" description="Disordered" evidence="2">
    <location>
        <begin position="319"/>
        <end position="427"/>
    </location>
</feature>
<evidence type="ECO:0000256" key="2">
    <source>
        <dbReference type="SAM" id="MobiDB-lite"/>
    </source>
</evidence>
<feature type="compositionally biased region" description="Acidic residues" evidence="2">
    <location>
        <begin position="496"/>
        <end position="509"/>
    </location>
</feature>
<dbReference type="PANTHER" id="PTHR28063">
    <property type="entry name" value="RNA POLYMERASE II NUCLEAR LOCALIZATION PROTEIN IWR1"/>
    <property type="match status" value="1"/>
</dbReference>
<dbReference type="GeneID" id="36555291"/>
<dbReference type="Proteomes" id="UP000234275">
    <property type="component" value="Unassembled WGS sequence"/>
</dbReference>
<feature type="compositionally biased region" description="Acidic residues" evidence="2">
    <location>
        <begin position="393"/>
        <end position="403"/>
    </location>
</feature>
<dbReference type="GO" id="GO:0006606">
    <property type="term" value="P:protein import into nucleus"/>
    <property type="evidence" value="ECO:0007669"/>
    <property type="project" value="InterPro"/>
</dbReference>
<feature type="region of interest" description="Disordered" evidence="2">
    <location>
        <begin position="470"/>
        <end position="509"/>
    </location>
</feature>
<comment type="similarity">
    <text evidence="1">Belongs to the IWR1/SLC7A6OS family.</text>
</comment>
<name>A0A2I2GC33_9EURO</name>
<feature type="compositionally biased region" description="Low complexity" evidence="2">
    <location>
        <begin position="376"/>
        <end position="388"/>
    </location>
</feature>
<dbReference type="VEuPathDB" id="FungiDB:P170DRAFT_424815"/>
<evidence type="ECO:0000259" key="3">
    <source>
        <dbReference type="Pfam" id="PF08574"/>
    </source>
</evidence>
<proteinExistence type="inferred from homology"/>
<keyword evidence="5" id="KW-1185">Reference proteome</keyword>
<dbReference type="Pfam" id="PF08574">
    <property type="entry name" value="Iwr1"/>
    <property type="match status" value="1"/>
</dbReference>
<comment type="caution">
    <text evidence="4">The sequence shown here is derived from an EMBL/GenBank/DDBJ whole genome shotgun (WGS) entry which is preliminary data.</text>
</comment>
<dbReference type="RefSeq" id="XP_024705741.1">
    <property type="nucleotide sequence ID" value="XM_024847592.1"/>
</dbReference>
<organism evidence="4 5">
    <name type="scientific">Aspergillus steynii IBT 23096</name>
    <dbReference type="NCBI Taxonomy" id="1392250"/>
    <lineage>
        <taxon>Eukaryota</taxon>
        <taxon>Fungi</taxon>
        <taxon>Dikarya</taxon>
        <taxon>Ascomycota</taxon>
        <taxon>Pezizomycotina</taxon>
        <taxon>Eurotiomycetes</taxon>
        <taxon>Eurotiomycetidae</taxon>
        <taxon>Eurotiales</taxon>
        <taxon>Aspergillaceae</taxon>
        <taxon>Aspergillus</taxon>
        <taxon>Aspergillus subgen. Circumdati</taxon>
    </lineage>
</organism>
<evidence type="ECO:0000256" key="1">
    <source>
        <dbReference type="ARBA" id="ARBA00010218"/>
    </source>
</evidence>
<reference evidence="4 5" key="1">
    <citation type="submission" date="2016-12" db="EMBL/GenBank/DDBJ databases">
        <title>The genomes of Aspergillus section Nigri reveals drivers in fungal speciation.</title>
        <authorList>
            <consortium name="DOE Joint Genome Institute"/>
            <person name="Vesth T.C."/>
            <person name="Nybo J."/>
            <person name="Theobald S."/>
            <person name="Brandl J."/>
            <person name="Frisvad J.C."/>
            <person name="Nielsen K.F."/>
            <person name="Lyhne E.K."/>
            <person name="Kogle M.E."/>
            <person name="Kuo A."/>
            <person name="Riley R."/>
            <person name="Clum A."/>
            <person name="Nolan M."/>
            <person name="Lipzen A."/>
            <person name="Salamov A."/>
            <person name="Henrissat B."/>
            <person name="Wiebenga A."/>
            <person name="De Vries R.P."/>
            <person name="Grigoriev I.V."/>
            <person name="Mortensen U.H."/>
            <person name="Andersen M.R."/>
            <person name="Baker S.E."/>
        </authorList>
    </citation>
    <scope>NUCLEOTIDE SEQUENCE [LARGE SCALE GENOMIC DNA]</scope>
    <source>
        <strain evidence="4 5">IBT 23096</strain>
    </source>
</reference>
<feature type="domain" description="Transcription factor Iwr1" evidence="3">
    <location>
        <begin position="402"/>
        <end position="500"/>
    </location>
</feature>
<feature type="compositionally biased region" description="Low complexity" evidence="2">
    <location>
        <begin position="146"/>
        <end position="155"/>
    </location>
</feature>
<gene>
    <name evidence="4" type="ORF">P170DRAFT_424815</name>
</gene>
<evidence type="ECO:0000313" key="5">
    <source>
        <dbReference type="Proteomes" id="UP000234275"/>
    </source>
</evidence>
<feature type="compositionally biased region" description="Acidic residues" evidence="2">
    <location>
        <begin position="470"/>
        <end position="486"/>
    </location>
</feature>
<feature type="compositionally biased region" description="Low complexity" evidence="2">
    <location>
        <begin position="330"/>
        <end position="342"/>
    </location>
</feature>
<feature type="compositionally biased region" description="Basic and acidic residues" evidence="2">
    <location>
        <begin position="102"/>
        <end position="121"/>
    </location>
</feature>
<dbReference type="InterPro" id="IPR013883">
    <property type="entry name" value="TF_Iwr1_dom"/>
</dbReference>
<protein>
    <recommendedName>
        <fullName evidence="3">Transcription factor Iwr1 domain-containing protein</fullName>
    </recommendedName>
</protein>
<dbReference type="PANTHER" id="PTHR28063:SF1">
    <property type="entry name" value="RNA POLYMERASE II NUCLEAR LOCALIZATION PROTEIN IWR1"/>
    <property type="match status" value="1"/>
</dbReference>
<feature type="region of interest" description="Disordered" evidence="2">
    <location>
        <begin position="232"/>
        <end position="305"/>
    </location>
</feature>